<dbReference type="InterPro" id="IPR005215">
    <property type="entry name" value="Trig_fac"/>
</dbReference>
<dbReference type="EMBL" id="DYVF01000045">
    <property type="protein sequence ID" value="HJG31188.1"/>
    <property type="molecule type" value="Genomic_DNA"/>
</dbReference>
<dbReference type="Gene3D" id="3.10.50.40">
    <property type="match status" value="1"/>
</dbReference>
<dbReference type="GO" id="GO:0043335">
    <property type="term" value="P:protein unfolding"/>
    <property type="evidence" value="ECO:0007669"/>
    <property type="project" value="TreeGrafter"/>
</dbReference>
<dbReference type="InterPro" id="IPR008880">
    <property type="entry name" value="Trigger_fac_C"/>
</dbReference>
<keyword evidence="5 11" id="KW-0132">Cell division</keyword>
<dbReference type="GO" id="GO:0005737">
    <property type="term" value="C:cytoplasm"/>
    <property type="evidence" value="ECO:0007669"/>
    <property type="project" value="UniProtKB-SubCell"/>
</dbReference>
<comment type="caution">
    <text evidence="14">The sequence shown here is derived from an EMBL/GenBank/DDBJ whole genome shotgun (WGS) entry which is preliminary data.</text>
</comment>
<comment type="catalytic activity">
    <reaction evidence="1 11">
        <text>[protein]-peptidylproline (omega=180) = [protein]-peptidylproline (omega=0)</text>
        <dbReference type="Rhea" id="RHEA:16237"/>
        <dbReference type="Rhea" id="RHEA-COMP:10747"/>
        <dbReference type="Rhea" id="RHEA-COMP:10748"/>
        <dbReference type="ChEBI" id="CHEBI:83833"/>
        <dbReference type="ChEBI" id="CHEBI:83834"/>
        <dbReference type="EC" id="5.2.1.8"/>
    </reaction>
</comment>
<proteinExistence type="inferred from homology"/>
<evidence type="ECO:0000256" key="6">
    <source>
        <dbReference type="ARBA" id="ARBA00023110"/>
    </source>
</evidence>
<keyword evidence="9 11" id="KW-0131">Cell cycle</keyword>
<dbReference type="NCBIfam" id="TIGR00115">
    <property type="entry name" value="tig"/>
    <property type="match status" value="1"/>
</dbReference>
<dbReference type="HAMAP" id="MF_00303">
    <property type="entry name" value="Trigger_factor_Tig"/>
    <property type="match status" value="1"/>
</dbReference>
<dbReference type="InterPro" id="IPR037041">
    <property type="entry name" value="Trigger_fac_C_sf"/>
</dbReference>
<gene>
    <name evidence="11 14" type="primary">tig</name>
    <name evidence="14" type="ORF">K8U80_07310</name>
</gene>
<feature type="domain" description="Trigger factor C-terminal" evidence="13">
    <location>
        <begin position="255"/>
        <end position="412"/>
    </location>
</feature>
<sequence length="434" mass="47402">MNITSDVKDAKLTATVTIPAADVDAAIKKAYREAAKKYRFPGFRAGHAPRPVIDNMLGAQAVLAQATNDLIGANEADVLNELDIVPVKAGNYDNVDNIVADHEDYVYTIEFQLRPSCELTSYDPVEIEMPPAEVTEGEIDAQIEMLMGYHASFNDAERAVQNGDYVTVDIENVKNAEALAGEGRMIVVGSGNLPAAFDEGLVGMNVDESKEISWTPEVEGAEEAAVKVTVKSVKERVLPELTDEFAKESFGFDDIAAMRDAVKTELDADKSSKLPGIKENRAVAKLAERLELEKVDEDYEQSVFSELGQNFLQSLSGRGMTLDSWLKMSNMSTEAFLADLHHQADDVARESLALDALARQLNIEVTDEDVDAEFERAGIQDVAASKAAFLSEGRMPAVRDSIRRSKAVDWLVDTAVVTEVDEFAKKDDAEADAE</sequence>
<dbReference type="PANTHER" id="PTHR30560:SF3">
    <property type="entry name" value="TRIGGER FACTOR-LIKE PROTEIN TIG, CHLOROPLASTIC"/>
    <property type="match status" value="1"/>
</dbReference>
<reference evidence="14" key="2">
    <citation type="submission" date="2021-09" db="EMBL/GenBank/DDBJ databases">
        <authorList>
            <person name="Gilroy R."/>
        </authorList>
    </citation>
    <scope>NUCLEOTIDE SEQUENCE</scope>
    <source>
        <strain evidence="14">ChiGjej2B2-7701</strain>
    </source>
</reference>
<dbReference type="GO" id="GO:0044183">
    <property type="term" value="F:protein folding chaperone"/>
    <property type="evidence" value="ECO:0007669"/>
    <property type="project" value="TreeGrafter"/>
</dbReference>
<comment type="similarity">
    <text evidence="2 11">Belongs to the FKBP-type PPIase family. Tig subfamily.</text>
</comment>
<evidence type="ECO:0000256" key="11">
    <source>
        <dbReference type="HAMAP-Rule" id="MF_00303"/>
    </source>
</evidence>
<dbReference type="GO" id="GO:0003755">
    <property type="term" value="F:peptidyl-prolyl cis-trans isomerase activity"/>
    <property type="evidence" value="ECO:0007669"/>
    <property type="project" value="UniProtKB-UniRule"/>
</dbReference>
<keyword evidence="11" id="KW-0963">Cytoplasm</keyword>
<evidence type="ECO:0000259" key="12">
    <source>
        <dbReference type="Pfam" id="PF05697"/>
    </source>
</evidence>
<dbReference type="SUPFAM" id="SSF109998">
    <property type="entry name" value="Triger factor/SurA peptide-binding domain-like"/>
    <property type="match status" value="1"/>
</dbReference>
<evidence type="ECO:0000313" key="15">
    <source>
        <dbReference type="Proteomes" id="UP000746751"/>
    </source>
</evidence>
<dbReference type="PANTHER" id="PTHR30560">
    <property type="entry name" value="TRIGGER FACTOR CHAPERONE AND PEPTIDYL-PROLYL CIS/TRANS ISOMERASE"/>
    <property type="match status" value="1"/>
</dbReference>
<dbReference type="GO" id="GO:0043022">
    <property type="term" value="F:ribosome binding"/>
    <property type="evidence" value="ECO:0007669"/>
    <property type="project" value="TreeGrafter"/>
</dbReference>
<evidence type="ECO:0000256" key="8">
    <source>
        <dbReference type="ARBA" id="ARBA00023235"/>
    </source>
</evidence>
<dbReference type="InterPro" id="IPR046357">
    <property type="entry name" value="PPIase_dom_sf"/>
</dbReference>
<dbReference type="SUPFAM" id="SSF54534">
    <property type="entry name" value="FKBP-like"/>
    <property type="match status" value="1"/>
</dbReference>
<evidence type="ECO:0000256" key="5">
    <source>
        <dbReference type="ARBA" id="ARBA00022618"/>
    </source>
</evidence>
<dbReference type="GO" id="GO:0051083">
    <property type="term" value="P:'de novo' cotranslational protein folding"/>
    <property type="evidence" value="ECO:0007669"/>
    <property type="project" value="TreeGrafter"/>
</dbReference>
<comment type="subcellular location">
    <subcellularLocation>
        <location evidence="11">Cytoplasm</location>
    </subcellularLocation>
    <text evidence="11">About half TF is bound to the ribosome near the polypeptide exit tunnel while the other half is free in the cytoplasm.</text>
</comment>
<keyword evidence="6 11" id="KW-0697">Rotamase</keyword>
<organism evidence="14 15">
    <name type="scientific">Collinsella ihumii</name>
    <dbReference type="NCBI Taxonomy" id="1720204"/>
    <lineage>
        <taxon>Bacteria</taxon>
        <taxon>Bacillati</taxon>
        <taxon>Actinomycetota</taxon>
        <taxon>Coriobacteriia</taxon>
        <taxon>Coriobacteriales</taxon>
        <taxon>Coriobacteriaceae</taxon>
        <taxon>Collinsella</taxon>
    </lineage>
</organism>
<dbReference type="SUPFAM" id="SSF102735">
    <property type="entry name" value="Trigger factor ribosome-binding domain"/>
    <property type="match status" value="1"/>
</dbReference>
<feature type="domain" description="Trigger factor ribosome-binding bacterial" evidence="12">
    <location>
        <begin position="1"/>
        <end position="146"/>
    </location>
</feature>
<evidence type="ECO:0000256" key="1">
    <source>
        <dbReference type="ARBA" id="ARBA00000971"/>
    </source>
</evidence>
<dbReference type="Gene3D" id="3.30.70.1050">
    <property type="entry name" value="Trigger factor ribosome-binding domain"/>
    <property type="match status" value="1"/>
</dbReference>
<dbReference type="PIRSF" id="PIRSF003095">
    <property type="entry name" value="Trigger_factor"/>
    <property type="match status" value="1"/>
</dbReference>
<evidence type="ECO:0000256" key="7">
    <source>
        <dbReference type="ARBA" id="ARBA00023186"/>
    </source>
</evidence>
<reference evidence="14" key="1">
    <citation type="journal article" date="2021" name="PeerJ">
        <title>Extensive microbial diversity within the chicken gut microbiome revealed by metagenomics and culture.</title>
        <authorList>
            <person name="Gilroy R."/>
            <person name="Ravi A."/>
            <person name="Getino M."/>
            <person name="Pursley I."/>
            <person name="Horton D.L."/>
            <person name="Alikhan N.F."/>
            <person name="Baker D."/>
            <person name="Gharbi K."/>
            <person name="Hall N."/>
            <person name="Watson M."/>
            <person name="Adriaenssens E.M."/>
            <person name="Foster-Nyarko E."/>
            <person name="Jarju S."/>
            <person name="Secka A."/>
            <person name="Antonio M."/>
            <person name="Oren A."/>
            <person name="Chaudhuri R.R."/>
            <person name="La Ragione R."/>
            <person name="Hildebrand F."/>
            <person name="Pallen M.J."/>
        </authorList>
    </citation>
    <scope>NUCLEOTIDE SEQUENCE</scope>
    <source>
        <strain evidence="14">ChiGjej2B2-7701</strain>
    </source>
</reference>
<dbReference type="InterPro" id="IPR036611">
    <property type="entry name" value="Trigger_fac_ribosome-bd_sf"/>
</dbReference>
<dbReference type="Gene3D" id="1.10.3120.10">
    <property type="entry name" value="Trigger factor, C-terminal domain"/>
    <property type="match status" value="1"/>
</dbReference>
<evidence type="ECO:0000256" key="9">
    <source>
        <dbReference type="ARBA" id="ARBA00023306"/>
    </source>
</evidence>
<dbReference type="InterPro" id="IPR027304">
    <property type="entry name" value="Trigger_fact/SurA_dom_sf"/>
</dbReference>
<dbReference type="AlphaFoldDB" id="A0A921IR53"/>
<comment type="domain">
    <text evidence="11">Consists of 3 domains; the N-terminus binds the ribosome, the middle domain has PPIase activity, while the C-terminus has intrinsic chaperone activity on its own.</text>
</comment>
<comment type="function">
    <text evidence="11">Involved in protein export. Acts as a chaperone by maintaining the newly synthesized protein in an open conformation. Functions as a peptidyl-prolyl cis-trans isomerase.</text>
</comment>
<evidence type="ECO:0000256" key="10">
    <source>
        <dbReference type="ARBA" id="ARBA00029986"/>
    </source>
</evidence>
<dbReference type="InterPro" id="IPR008881">
    <property type="entry name" value="Trigger_fac_ribosome-bd_bac"/>
</dbReference>
<evidence type="ECO:0000313" key="14">
    <source>
        <dbReference type="EMBL" id="HJG31188.1"/>
    </source>
</evidence>
<dbReference type="GO" id="GO:0051301">
    <property type="term" value="P:cell division"/>
    <property type="evidence" value="ECO:0007669"/>
    <property type="project" value="UniProtKB-KW"/>
</dbReference>
<evidence type="ECO:0000256" key="3">
    <source>
        <dbReference type="ARBA" id="ARBA00013194"/>
    </source>
</evidence>
<name>A0A921IR53_9ACTN</name>
<evidence type="ECO:0000256" key="2">
    <source>
        <dbReference type="ARBA" id="ARBA00005464"/>
    </source>
</evidence>
<keyword evidence="8 11" id="KW-0413">Isomerase</keyword>
<dbReference type="GO" id="GO:0015031">
    <property type="term" value="P:protein transport"/>
    <property type="evidence" value="ECO:0007669"/>
    <property type="project" value="UniProtKB-UniRule"/>
</dbReference>
<evidence type="ECO:0000259" key="13">
    <source>
        <dbReference type="Pfam" id="PF05698"/>
    </source>
</evidence>
<dbReference type="Pfam" id="PF05697">
    <property type="entry name" value="Trigger_N"/>
    <property type="match status" value="1"/>
</dbReference>
<accession>A0A921IR53</accession>
<protein>
    <recommendedName>
        <fullName evidence="4 11">Trigger factor</fullName>
        <shortName evidence="11">TF</shortName>
        <ecNumber evidence="3 11">5.2.1.8</ecNumber>
    </recommendedName>
    <alternativeName>
        <fullName evidence="10 11">PPIase</fullName>
    </alternativeName>
</protein>
<dbReference type="Proteomes" id="UP000746751">
    <property type="component" value="Unassembled WGS sequence"/>
</dbReference>
<keyword evidence="7 11" id="KW-0143">Chaperone</keyword>
<dbReference type="Pfam" id="PF05698">
    <property type="entry name" value="Trigger_C"/>
    <property type="match status" value="1"/>
</dbReference>
<dbReference type="EC" id="5.2.1.8" evidence="3 11"/>
<evidence type="ECO:0000256" key="4">
    <source>
        <dbReference type="ARBA" id="ARBA00016902"/>
    </source>
</evidence>